<sequence length="234" mass="26931">MTVFIILVLMLFATWFVFYLRGKRFALRDRLQKADAIVVLAGTRGNIRFLDGKIATAVRLYREGWAPRIICSGKFSAKVNGTGEPRLISLETLREAARCGRIEEKDIKRAAATWDTRLGAGYMRRKALSMGVPSRAVLVEDESLHTRENAEYVLDLLKEHGLSHIILVTSPFHQLRAYLTFAKVFQPHGIKITNYYADTGEWRPFTWFLSKEHRKLVRGEVQRIKLYKEKGDLM</sequence>
<gene>
    <name evidence="2" type="ORF">I8U22_06495</name>
</gene>
<dbReference type="PANTHER" id="PTHR30336:SF20">
    <property type="entry name" value="DUF218 DOMAIN-CONTAINING PROTEIN"/>
    <property type="match status" value="1"/>
</dbReference>
<dbReference type="InterPro" id="IPR051599">
    <property type="entry name" value="Cell_Envelope_Assoc"/>
</dbReference>
<comment type="caution">
    <text evidence="2">The sequence shown here is derived from an EMBL/GenBank/DDBJ whole genome shotgun (WGS) entry which is preliminary data.</text>
</comment>
<dbReference type="InterPro" id="IPR003848">
    <property type="entry name" value="DUF218"/>
</dbReference>
<reference evidence="2 3" key="1">
    <citation type="submission" date="2020-12" db="EMBL/GenBank/DDBJ databases">
        <title>WGS of Thermoactinomyces spp.</title>
        <authorList>
            <person name="Cheng K."/>
        </authorList>
    </citation>
    <scope>NUCLEOTIDE SEQUENCE [LARGE SCALE GENOMIC DNA]</scope>
    <source>
        <strain evidence="3">CICC 10650\ACCC 41061</strain>
    </source>
</reference>
<dbReference type="PANTHER" id="PTHR30336">
    <property type="entry name" value="INNER MEMBRANE PROTEIN, PROBABLE PERMEASE"/>
    <property type="match status" value="1"/>
</dbReference>
<protein>
    <submittedName>
        <fullName evidence="2">YdcF family protein</fullName>
    </submittedName>
</protein>
<dbReference type="Proteomes" id="UP000641910">
    <property type="component" value="Unassembled WGS sequence"/>
</dbReference>
<dbReference type="InterPro" id="IPR014729">
    <property type="entry name" value="Rossmann-like_a/b/a_fold"/>
</dbReference>
<dbReference type="Gene3D" id="3.40.50.620">
    <property type="entry name" value="HUPs"/>
    <property type="match status" value="1"/>
</dbReference>
<organism evidence="2 3">
    <name type="scientific">Thermoactinomyces vulgaris</name>
    <dbReference type="NCBI Taxonomy" id="2026"/>
    <lineage>
        <taxon>Bacteria</taxon>
        <taxon>Bacillati</taxon>
        <taxon>Bacillota</taxon>
        <taxon>Bacilli</taxon>
        <taxon>Bacillales</taxon>
        <taxon>Thermoactinomycetaceae</taxon>
        <taxon>Thermoactinomyces</taxon>
    </lineage>
</organism>
<accession>A0ABS0QGR8</accession>
<evidence type="ECO:0000313" key="3">
    <source>
        <dbReference type="Proteomes" id="UP000641910"/>
    </source>
</evidence>
<proteinExistence type="predicted"/>
<keyword evidence="3" id="KW-1185">Reference proteome</keyword>
<dbReference type="RefSeq" id="WP_037994643.1">
    <property type="nucleotide sequence ID" value="NZ_CP036487.1"/>
</dbReference>
<dbReference type="Pfam" id="PF02698">
    <property type="entry name" value="DUF218"/>
    <property type="match status" value="1"/>
</dbReference>
<evidence type="ECO:0000259" key="1">
    <source>
        <dbReference type="Pfam" id="PF02698"/>
    </source>
</evidence>
<dbReference type="CDD" id="cd06259">
    <property type="entry name" value="YdcF-like"/>
    <property type="match status" value="1"/>
</dbReference>
<evidence type="ECO:0000313" key="2">
    <source>
        <dbReference type="EMBL" id="MBH8588469.1"/>
    </source>
</evidence>
<dbReference type="EMBL" id="JAECVU010000003">
    <property type="protein sequence ID" value="MBH8588469.1"/>
    <property type="molecule type" value="Genomic_DNA"/>
</dbReference>
<feature type="domain" description="DUF218" evidence="1">
    <location>
        <begin position="35"/>
        <end position="204"/>
    </location>
</feature>
<name>A0ABS0QGR8_THEVU</name>